<gene>
    <name evidence="2" type="ORF">FCV50_21430</name>
</gene>
<evidence type="ECO:0000256" key="1">
    <source>
        <dbReference type="SAM" id="MobiDB-lite"/>
    </source>
</evidence>
<evidence type="ECO:0000313" key="3">
    <source>
        <dbReference type="Proteomes" id="UP000307574"/>
    </source>
</evidence>
<reference evidence="2 3" key="1">
    <citation type="submission" date="2019-04" db="EMBL/GenBank/DDBJ databases">
        <title>A reverse ecology approach based on a biological definition of microbial populations.</title>
        <authorList>
            <person name="Arevalo P."/>
            <person name="Vaninsberghe D."/>
            <person name="Elsherbini J."/>
            <person name="Gore J."/>
            <person name="Polz M."/>
        </authorList>
    </citation>
    <scope>NUCLEOTIDE SEQUENCE [LARGE SCALE GENOMIC DNA]</scope>
    <source>
        <strain evidence="2 3">10N.261.46.F4</strain>
    </source>
</reference>
<sequence length="69" mass="7486">MSCKLLSKPLHISGSSIIPHGHAVARRGGPLKPHDKPKHPKHPRAIKEGSKTVMIDGSTSIKFLMDNRG</sequence>
<name>A0A4U2CHB1_9VIBR</name>
<proteinExistence type="predicted"/>
<dbReference type="EMBL" id="SYUV01000092">
    <property type="protein sequence ID" value="TKF26275.1"/>
    <property type="molecule type" value="Genomic_DNA"/>
</dbReference>
<accession>A0A4U2CHB1</accession>
<feature type="region of interest" description="Disordered" evidence="1">
    <location>
        <begin position="23"/>
        <end position="45"/>
    </location>
</feature>
<comment type="caution">
    <text evidence="2">The sequence shown here is derived from an EMBL/GenBank/DDBJ whole genome shotgun (WGS) entry which is preliminary data.</text>
</comment>
<feature type="compositionally biased region" description="Basic residues" evidence="1">
    <location>
        <begin position="35"/>
        <end position="44"/>
    </location>
</feature>
<dbReference type="Proteomes" id="UP000307574">
    <property type="component" value="Unassembled WGS sequence"/>
</dbReference>
<protein>
    <submittedName>
        <fullName evidence="2">Uncharacterized protein</fullName>
    </submittedName>
</protein>
<dbReference type="AlphaFoldDB" id="A0A4U2CHB1"/>
<evidence type="ECO:0000313" key="2">
    <source>
        <dbReference type="EMBL" id="TKF26275.1"/>
    </source>
</evidence>
<organism evidence="2 3">
    <name type="scientific">Vibrio kanaloae</name>
    <dbReference type="NCBI Taxonomy" id="170673"/>
    <lineage>
        <taxon>Bacteria</taxon>
        <taxon>Pseudomonadati</taxon>
        <taxon>Pseudomonadota</taxon>
        <taxon>Gammaproteobacteria</taxon>
        <taxon>Vibrionales</taxon>
        <taxon>Vibrionaceae</taxon>
        <taxon>Vibrio</taxon>
    </lineage>
</organism>
<dbReference type="Gene3D" id="2.60.200.60">
    <property type="match status" value="1"/>
</dbReference>